<dbReference type="OrthoDB" id="9788724at2"/>
<feature type="transmembrane region" description="Helical" evidence="1">
    <location>
        <begin position="265"/>
        <end position="287"/>
    </location>
</feature>
<feature type="transmembrane region" description="Helical" evidence="1">
    <location>
        <begin position="62"/>
        <end position="80"/>
    </location>
</feature>
<feature type="transmembrane region" description="Helical" evidence="1">
    <location>
        <begin position="92"/>
        <end position="111"/>
    </location>
</feature>
<reference evidence="2" key="3">
    <citation type="submission" date="2019-09" db="EMBL/GenBank/DDBJ databases">
        <authorList>
            <person name="Zhang D.-C."/>
        </authorList>
    </citation>
    <scope>NUCLEOTIDE SEQUENCE</scope>
    <source>
        <strain evidence="2">RU-4-M-4</strain>
    </source>
</reference>
<keyword evidence="1" id="KW-0472">Membrane</keyword>
<comment type="caution">
    <text evidence="2">The sequence shown here is derived from an EMBL/GenBank/DDBJ whole genome shotgun (WGS) entry which is preliminary data.</text>
</comment>
<keyword evidence="1" id="KW-1133">Transmembrane helix</keyword>
<reference evidence="2 5" key="1">
    <citation type="journal article" date="2015" name="Int. J. Syst. Evol. Microbiol.">
        <title>Algibacter amylolyticus sp. nov., isolated from intertidal sediment.</title>
        <authorList>
            <person name="Zhang D.C."/>
            <person name="Wu J."/>
            <person name="Neuner K."/>
            <person name="Yao J."/>
            <person name="Margesin R."/>
        </authorList>
    </citation>
    <scope>NUCLEOTIDE SEQUENCE [LARGE SCALE GENOMIC DNA]</scope>
    <source>
        <strain evidence="2 5">RU-4-M-4</strain>
    </source>
</reference>
<feature type="transmembrane region" description="Helical" evidence="1">
    <location>
        <begin position="338"/>
        <end position="359"/>
    </location>
</feature>
<reference evidence="3 4" key="2">
    <citation type="submission" date="2019-07" db="EMBL/GenBank/DDBJ databases">
        <title>Algibacter marinivivus sp. nov., isolated from the surface of a marine red alga.</title>
        <authorList>
            <person name="Zhong X."/>
            <person name="Xu W."/>
            <person name="Zhang Y."/>
            <person name="Zhang Q."/>
            <person name="Du Z."/>
        </authorList>
    </citation>
    <scope>NUCLEOTIDE SEQUENCE [LARGE SCALE GENOMIC DNA]</scope>
    <source>
        <strain evidence="3 4">RU-4-M-4</strain>
    </source>
</reference>
<feature type="transmembrane region" description="Helical" evidence="1">
    <location>
        <begin position="123"/>
        <end position="142"/>
    </location>
</feature>
<evidence type="ECO:0000313" key="3">
    <source>
        <dbReference type="EMBL" id="TSJ77580.1"/>
    </source>
</evidence>
<keyword evidence="1" id="KW-0812">Transmembrane</keyword>
<evidence type="ECO:0000313" key="5">
    <source>
        <dbReference type="Proteomes" id="UP000322315"/>
    </source>
</evidence>
<feature type="transmembrane region" description="Helical" evidence="1">
    <location>
        <begin position="299"/>
        <end position="318"/>
    </location>
</feature>
<evidence type="ECO:0000313" key="2">
    <source>
        <dbReference type="EMBL" id="KAA5825086.1"/>
    </source>
</evidence>
<protein>
    <submittedName>
        <fullName evidence="2">DUF5009 domain-containing protein</fullName>
    </submittedName>
</protein>
<evidence type="ECO:0000313" key="4">
    <source>
        <dbReference type="Proteomes" id="UP000315145"/>
    </source>
</evidence>
<evidence type="ECO:0000256" key="1">
    <source>
        <dbReference type="SAM" id="Phobius"/>
    </source>
</evidence>
<name>A0A5M7B670_9FLAO</name>
<keyword evidence="4" id="KW-1185">Reference proteome</keyword>
<accession>A0A5M7B670</accession>
<dbReference type="AlphaFoldDB" id="A0A5M7B670"/>
<feature type="transmembrane region" description="Helical" evidence="1">
    <location>
        <begin position="238"/>
        <end position="259"/>
    </location>
</feature>
<dbReference type="RefSeq" id="WP_144116120.1">
    <property type="nucleotide sequence ID" value="NZ_JACHGE010000005.1"/>
</dbReference>
<feature type="transmembrane region" description="Helical" evidence="1">
    <location>
        <begin position="205"/>
        <end position="226"/>
    </location>
</feature>
<feature type="transmembrane region" description="Helical" evidence="1">
    <location>
        <begin position="21"/>
        <end position="42"/>
    </location>
</feature>
<dbReference type="PANTHER" id="PTHR31061">
    <property type="entry name" value="LD22376P"/>
    <property type="match status" value="1"/>
</dbReference>
<dbReference type="EMBL" id="VWRS01000004">
    <property type="protein sequence ID" value="KAA5825086.1"/>
    <property type="molecule type" value="Genomic_DNA"/>
</dbReference>
<gene>
    <name evidence="2" type="ORF">F2B50_07775</name>
    <name evidence="3" type="ORF">FPF71_07775</name>
</gene>
<proteinExistence type="predicted"/>
<dbReference type="EMBL" id="VMBF01000004">
    <property type="protein sequence ID" value="TSJ77580.1"/>
    <property type="molecule type" value="Genomic_DNA"/>
</dbReference>
<dbReference type="Proteomes" id="UP000322315">
    <property type="component" value="Unassembled WGS sequence"/>
</dbReference>
<organism evidence="2 5">
    <name type="scientific">Algibacter amylolyticus</name>
    <dbReference type="NCBI Taxonomy" id="1608400"/>
    <lineage>
        <taxon>Bacteria</taxon>
        <taxon>Pseudomonadati</taxon>
        <taxon>Bacteroidota</taxon>
        <taxon>Flavobacteriia</taxon>
        <taxon>Flavobacteriales</taxon>
        <taxon>Flavobacteriaceae</taxon>
        <taxon>Algibacter</taxon>
    </lineage>
</organism>
<dbReference type="Proteomes" id="UP000315145">
    <property type="component" value="Unassembled WGS sequence"/>
</dbReference>
<feature type="transmembrane region" description="Helical" evidence="1">
    <location>
        <begin position="149"/>
        <end position="168"/>
    </location>
</feature>
<sequence>MTNTKSNRLLSLDTLRGFDMFWIIGGQSLFLALNAKTEWAWLQSMTTQLHHAEWEGFHAFDLIFPLFMFISGVAIPYSVFGKLEKGTQKSQLYLKILRRAVILIILGMVYNGVLSFEFDNLRVASVLGQIGLAYLIAAIIAINPQSFKAIAIWTTGILVGYGILQLFIPVPGHGAGILTPEGSINGYIDRLFLPGQLYGKVFDPEGILCTFSASAIILMGTLAGITLRSKSTKPYEKITKLTSIGVLLIVLALVLDNWYPIIKSVWTSTFNLLAGGISFLLLALFYLIIDVWQLKRWTFFFRVIGMNSIIIYMATVLIDFRHTSRVVFGGFANIFGDYSAVVLVMGFIFIEWLFLYFLYKKNVFLKV</sequence>
<dbReference type="PANTHER" id="PTHR31061:SF24">
    <property type="entry name" value="LD22376P"/>
    <property type="match status" value="1"/>
</dbReference>